<evidence type="ECO:0000259" key="1">
    <source>
        <dbReference type="Pfam" id="PF05368"/>
    </source>
</evidence>
<dbReference type="AlphaFoldDB" id="A0A518EUP2"/>
<sequence>MTINVLGASGQLGRHVVQALLDQGAAPGDLSASVRSPDNASGLAARGVAVRHADYDAPDTLREAFQGTDILLLIPTSAPVEPRILQHAHALQAAREAGVRRVVFVSVSAAEPTSLFSVAPFLLYAESALRQSGMEWTILRTGMYLDPVAEWAPTLVETSRLPYPVARGRVAYITREDIARALAAACLTTDHAGTLYELTGPEAVSMPELAQALSHATGAPIAYEHVTEEAYAESCRADGVPEPLVEVLVTMYRAVDNGEFGRVTGDVEALTGRPAQTVRAYLDSVLRRDAVEG</sequence>
<organism evidence="2 3">
    <name type="scientific">Saltatorellus ferox</name>
    <dbReference type="NCBI Taxonomy" id="2528018"/>
    <lineage>
        <taxon>Bacteria</taxon>
        <taxon>Pseudomonadati</taxon>
        <taxon>Planctomycetota</taxon>
        <taxon>Planctomycetia</taxon>
        <taxon>Planctomycetia incertae sedis</taxon>
        <taxon>Saltatorellus</taxon>
    </lineage>
</organism>
<accession>A0A518EUP2</accession>
<dbReference type="PANTHER" id="PTHR47129:SF1">
    <property type="entry name" value="NMRA-LIKE DOMAIN-CONTAINING PROTEIN"/>
    <property type="match status" value="1"/>
</dbReference>
<keyword evidence="2" id="KW-0560">Oxidoreductase</keyword>
<keyword evidence="3" id="KW-1185">Reference proteome</keyword>
<protein>
    <submittedName>
        <fullName evidence="2">Quinone oxidoreductase 2</fullName>
        <ecNumber evidence="2">1.6.5.2</ecNumber>
    </submittedName>
</protein>
<dbReference type="SUPFAM" id="SSF51735">
    <property type="entry name" value="NAD(P)-binding Rossmann-fold domains"/>
    <property type="match status" value="1"/>
</dbReference>
<dbReference type="Pfam" id="PF05368">
    <property type="entry name" value="NmrA"/>
    <property type="match status" value="1"/>
</dbReference>
<dbReference type="Gene3D" id="3.90.25.10">
    <property type="entry name" value="UDP-galactose 4-epimerase, domain 1"/>
    <property type="match status" value="1"/>
</dbReference>
<dbReference type="PANTHER" id="PTHR47129">
    <property type="entry name" value="QUINONE OXIDOREDUCTASE 2"/>
    <property type="match status" value="1"/>
</dbReference>
<dbReference type="CDD" id="cd05269">
    <property type="entry name" value="TMR_SDR_a"/>
    <property type="match status" value="1"/>
</dbReference>
<dbReference type="GO" id="GO:0003955">
    <property type="term" value="F:NAD(P)H dehydrogenase (quinone) activity"/>
    <property type="evidence" value="ECO:0007669"/>
    <property type="project" value="UniProtKB-EC"/>
</dbReference>
<dbReference type="InterPro" id="IPR008030">
    <property type="entry name" value="NmrA-like"/>
</dbReference>
<dbReference type="Proteomes" id="UP000320390">
    <property type="component" value="Chromosome"/>
</dbReference>
<evidence type="ECO:0000313" key="2">
    <source>
        <dbReference type="EMBL" id="QDV07817.1"/>
    </source>
</evidence>
<name>A0A518EUP2_9BACT</name>
<dbReference type="InterPro" id="IPR052718">
    <property type="entry name" value="NmrA-type_oxidoreductase"/>
</dbReference>
<dbReference type="EMBL" id="CP036434">
    <property type="protein sequence ID" value="QDV07817.1"/>
    <property type="molecule type" value="Genomic_DNA"/>
</dbReference>
<dbReference type="EC" id="1.6.5.2" evidence="2"/>
<evidence type="ECO:0000313" key="3">
    <source>
        <dbReference type="Proteomes" id="UP000320390"/>
    </source>
</evidence>
<proteinExistence type="predicted"/>
<dbReference type="OrthoDB" id="152510at2"/>
<dbReference type="Gene3D" id="3.40.50.720">
    <property type="entry name" value="NAD(P)-binding Rossmann-like Domain"/>
    <property type="match status" value="1"/>
</dbReference>
<feature type="domain" description="NmrA-like" evidence="1">
    <location>
        <begin position="2"/>
        <end position="261"/>
    </location>
</feature>
<gene>
    <name evidence="2" type="primary">qorB</name>
    <name evidence="2" type="ORF">Poly30_33500</name>
</gene>
<reference evidence="2 3" key="1">
    <citation type="submission" date="2019-02" db="EMBL/GenBank/DDBJ databases">
        <title>Deep-cultivation of Planctomycetes and their phenomic and genomic characterization uncovers novel biology.</title>
        <authorList>
            <person name="Wiegand S."/>
            <person name="Jogler M."/>
            <person name="Boedeker C."/>
            <person name="Pinto D."/>
            <person name="Vollmers J."/>
            <person name="Rivas-Marin E."/>
            <person name="Kohn T."/>
            <person name="Peeters S.H."/>
            <person name="Heuer A."/>
            <person name="Rast P."/>
            <person name="Oberbeckmann S."/>
            <person name="Bunk B."/>
            <person name="Jeske O."/>
            <person name="Meyerdierks A."/>
            <person name="Storesund J.E."/>
            <person name="Kallscheuer N."/>
            <person name="Luecker S."/>
            <person name="Lage O.M."/>
            <person name="Pohl T."/>
            <person name="Merkel B.J."/>
            <person name="Hornburger P."/>
            <person name="Mueller R.-W."/>
            <person name="Bruemmer F."/>
            <person name="Labrenz M."/>
            <person name="Spormann A.M."/>
            <person name="Op den Camp H."/>
            <person name="Overmann J."/>
            <person name="Amann R."/>
            <person name="Jetten M.S.M."/>
            <person name="Mascher T."/>
            <person name="Medema M.H."/>
            <person name="Devos D.P."/>
            <person name="Kaster A.-K."/>
            <person name="Ovreas L."/>
            <person name="Rohde M."/>
            <person name="Galperin M.Y."/>
            <person name="Jogler C."/>
        </authorList>
    </citation>
    <scope>NUCLEOTIDE SEQUENCE [LARGE SCALE GENOMIC DNA]</scope>
    <source>
        <strain evidence="2 3">Poly30</strain>
    </source>
</reference>
<dbReference type="InterPro" id="IPR036291">
    <property type="entry name" value="NAD(P)-bd_dom_sf"/>
</dbReference>
<dbReference type="RefSeq" id="WP_145199386.1">
    <property type="nucleotide sequence ID" value="NZ_CP036434.1"/>
</dbReference>